<sequence length="422" mass="47394">MSLEWIIAETPTLEAFYTCSAFEHPGLFCNSRSLSVTDNTECNLITFLAAFPTLGVPFLLETGWQPSQLATKGGPRDITQVVLREGIDFVYKRVVGKDRSSPGETFPCLIDEINLLCQPAVKGHPNIARLRGICWEVPLTTPLEKSEAWSILVFEETQWGDFWQSTPQYALKSEEHSKLTPAEPKAADVFLLSLLCVWFIVESQNSKNIRKPEDRSLQRIIETSYNAPLDAPRLLVDQKESLSLFSQTYWRNMQSGELHAHVDAAIEGNFMLFDILQRLYTCDFRLRLCILKTLTDIVAANPESSLAPQLKLCRELGFGSLTWVNSETTISKTDFDMNLGLAQGKPAVETGVLDFACDEMSRISSGVVRSYIEQEILNDAKAVTKQDLKNADHLLGPSKRVALDIKCRLLFIMAAQNRHEEA</sequence>
<gene>
    <name evidence="1" type="ORF">QBC36DRAFT_294068</name>
</gene>
<evidence type="ECO:0000313" key="2">
    <source>
        <dbReference type="Proteomes" id="UP001302321"/>
    </source>
</evidence>
<name>A0AAN7A486_9PEZI</name>
<protein>
    <submittedName>
        <fullName evidence="1">Uncharacterized protein</fullName>
    </submittedName>
</protein>
<keyword evidence="2" id="KW-1185">Reference proteome</keyword>
<accession>A0AAN7A486</accession>
<reference evidence="1" key="1">
    <citation type="journal article" date="2023" name="Mol. Phylogenet. Evol.">
        <title>Genome-scale phylogeny and comparative genomics of the fungal order Sordariales.</title>
        <authorList>
            <person name="Hensen N."/>
            <person name="Bonometti L."/>
            <person name="Westerberg I."/>
            <person name="Brannstrom I.O."/>
            <person name="Guillou S."/>
            <person name="Cros-Aarteil S."/>
            <person name="Calhoun S."/>
            <person name="Haridas S."/>
            <person name="Kuo A."/>
            <person name="Mondo S."/>
            <person name="Pangilinan J."/>
            <person name="Riley R."/>
            <person name="LaButti K."/>
            <person name="Andreopoulos B."/>
            <person name="Lipzen A."/>
            <person name="Chen C."/>
            <person name="Yan M."/>
            <person name="Daum C."/>
            <person name="Ng V."/>
            <person name="Clum A."/>
            <person name="Steindorff A."/>
            <person name="Ohm R.A."/>
            <person name="Martin F."/>
            <person name="Silar P."/>
            <person name="Natvig D.O."/>
            <person name="Lalanne C."/>
            <person name="Gautier V."/>
            <person name="Ament-Velasquez S.L."/>
            <person name="Kruys A."/>
            <person name="Hutchinson M.I."/>
            <person name="Powell A.J."/>
            <person name="Barry K."/>
            <person name="Miller A.N."/>
            <person name="Grigoriev I.V."/>
            <person name="Debuchy R."/>
            <person name="Gladieux P."/>
            <person name="Hiltunen Thoren M."/>
            <person name="Johannesson H."/>
        </authorList>
    </citation>
    <scope>NUCLEOTIDE SEQUENCE</scope>
    <source>
        <strain evidence="1">CBS 892.96</strain>
    </source>
</reference>
<dbReference type="Proteomes" id="UP001302321">
    <property type="component" value="Unassembled WGS sequence"/>
</dbReference>
<reference evidence="1" key="2">
    <citation type="submission" date="2023-05" db="EMBL/GenBank/DDBJ databases">
        <authorList>
            <consortium name="Lawrence Berkeley National Laboratory"/>
            <person name="Steindorff A."/>
            <person name="Hensen N."/>
            <person name="Bonometti L."/>
            <person name="Westerberg I."/>
            <person name="Brannstrom I.O."/>
            <person name="Guillou S."/>
            <person name="Cros-Aarteil S."/>
            <person name="Calhoun S."/>
            <person name="Haridas S."/>
            <person name="Kuo A."/>
            <person name="Mondo S."/>
            <person name="Pangilinan J."/>
            <person name="Riley R."/>
            <person name="Labutti K."/>
            <person name="Andreopoulos B."/>
            <person name="Lipzen A."/>
            <person name="Chen C."/>
            <person name="Yanf M."/>
            <person name="Daum C."/>
            <person name="Ng V."/>
            <person name="Clum A."/>
            <person name="Ohm R."/>
            <person name="Martin F."/>
            <person name="Silar P."/>
            <person name="Natvig D."/>
            <person name="Lalanne C."/>
            <person name="Gautier V."/>
            <person name="Ament-Velasquez S.L."/>
            <person name="Kruys A."/>
            <person name="Hutchinson M.I."/>
            <person name="Powell A.J."/>
            <person name="Barry K."/>
            <person name="Miller A.N."/>
            <person name="Grigoriev I.V."/>
            <person name="Debuchy R."/>
            <person name="Gladieux P."/>
            <person name="Thoren M.H."/>
            <person name="Johannesson H."/>
        </authorList>
    </citation>
    <scope>NUCLEOTIDE SEQUENCE</scope>
    <source>
        <strain evidence="1">CBS 892.96</strain>
    </source>
</reference>
<proteinExistence type="predicted"/>
<evidence type="ECO:0000313" key="1">
    <source>
        <dbReference type="EMBL" id="KAK4172735.1"/>
    </source>
</evidence>
<organism evidence="1 2">
    <name type="scientific">Triangularia setosa</name>
    <dbReference type="NCBI Taxonomy" id="2587417"/>
    <lineage>
        <taxon>Eukaryota</taxon>
        <taxon>Fungi</taxon>
        <taxon>Dikarya</taxon>
        <taxon>Ascomycota</taxon>
        <taxon>Pezizomycotina</taxon>
        <taxon>Sordariomycetes</taxon>
        <taxon>Sordariomycetidae</taxon>
        <taxon>Sordariales</taxon>
        <taxon>Podosporaceae</taxon>
        <taxon>Triangularia</taxon>
    </lineage>
</organism>
<dbReference type="EMBL" id="MU866397">
    <property type="protein sequence ID" value="KAK4172735.1"/>
    <property type="molecule type" value="Genomic_DNA"/>
</dbReference>
<comment type="caution">
    <text evidence="1">The sequence shown here is derived from an EMBL/GenBank/DDBJ whole genome shotgun (WGS) entry which is preliminary data.</text>
</comment>
<dbReference type="AlphaFoldDB" id="A0AAN7A486"/>